<organism evidence="1 2">
    <name type="scientific">Micavibrio aeruginosavorus</name>
    <dbReference type="NCBI Taxonomy" id="349221"/>
    <lineage>
        <taxon>Bacteria</taxon>
        <taxon>Pseudomonadati</taxon>
        <taxon>Bdellovibrionota</taxon>
        <taxon>Bdellovibrionia</taxon>
        <taxon>Bdellovibrionales</taxon>
        <taxon>Pseudobdellovibrionaceae</taxon>
        <taxon>Micavibrio</taxon>
    </lineage>
</organism>
<dbReference type="EMBL" id="CP066681">
    <property type="protein sequence ID" value="QQG36851.1"/>
    <property type="molecule type" value="Genomic_DNA"/>
</dbReference>
<evidence type="ECO:0000313" key="2">
    <source>
        <dbReference type="Proteomes" id="UP000595362"/>
    </source>
</evidence>
<name>A0A7T5R3M1_9BACT</name>
<protein>
    <submittedName>
        <fullName evidence="1">Uncharacterized protein</fullName>
    </submittedName>
</protein>
<evidence type="ECO:0000313" key="1">
    <source>
        <dbReference type="EMBL" id="QQG36851.1"/>
    </source>
</evidence>
<dbReference type="Proteomes" id="UP000595362">
    <property type="component" value="Chromosome"/>
</dbReference>
<dbReference type="AlphaFoldDB" id="A0A7T5R3M1"/>
<reference evidence="1 2" key="1">
    <citation type="submission" date="2020-07" db="EMBL/GenBank/DDBJ databases">
        <title>Huge and variable diversity of episymbiotic CPR bacteria and DPANN archaea in groundwater ecosystems.</title>
        <authorList>
            <person name="He C.Y."/>
            <person name="Keren R."/>
            <person name="Whittaker M."/>
            <person name="Farag I.F."/>
            <person name="Doudna J."/>
            <person name="Cate J.H.D."/>
            <person name="Banfield J.F."/>
        </authorList>
    </citation>
    <scope>NUCLEOTIDE SEQUENCE [LARGE SCALE GENOMIC DNA]</scope>
    <source>
        <strain evidence="1">NC_groundwater_70_Ag_B-0.1um_54_66</strain>
    </source>
</reference>
<proteinExistence type="predicted"/>
<sequence>MSDWIECKSGFIVADVIRWHEPIWDNAKRGKNAKPKKIGERSITAEVKKEDPAEGWVWFSVLECESKPLTKKPVETYKAGTEIKRKRTTIERNGFDRMPWSDESARMVLVQERQAHKPN</sequence>
<gene>
    <name evidence="1" type="ORF">HYS17_03505</name>
</gene>
<accession>A0A7T5R3M1</accession>